<gene>
    <name evidence="2" type="ORF">KFZ73_20595</name>
</gene>
<feature type="non-terminal residue" evidence="2">
    <location>
        <position position="1"/>
    </location>
</feature>
<keyword evidence="1" id="KW-0472">Membrane</keyword>
<dbReference type="Proteomes" id="UP000676853">
    <property type="component" value="Unassembled WGS sequence"/>
</dbReference>
<comment type="caution">
    <text evidence="2">The sequence shown here is derived from an EMBL/GenBank/DDBJ whole genome shotgun (WGS) entry which is preliminary data.</text>
</comment>
<feature type="transmembrane region" description="Helical" evidence="1">
    <location>
        <begin position="57"/>
        <end position="74"/>
    </location>
</feature>
<protein>
    <submittedName>
        <fullName evidence="2">Uncharacterized protein</fullName>
    </submittedName>
</protein>
<organism evidence="2 3">
    <name type="scientific">Tsukamurella paurometabola</name>
    <name type="common">Corynebacterium paurometabolum</name>
    <dbReference type="NCBI Taxonomy" id="2061"/>
    <lineage>
        <taxon>Bacteria</taxon>
        <taxon>Bacillati</taxon>
        <taxon>Actinomycetota</taxon>
        <taxon>Actinomycetes</taxon>
        <taxon>Mycobacteriales</taxon>
        <taxon>Tsukamurellaceae</taxon>
        <taxon>Tsukamurella</taxon>
    </lineage>
</organism>
<accession>A0ABS5NHX0</accession>
<dbReference type="EMBL" id="JAGXOE010000072">
    <property type="protein sequence ID" value="MBS4103630.1"/>
    <property type="molecule type" value="Genomic_DNA"/>
</dbReference>
<sequence length="92" mass="9445">FFTVAISEVLRRTPVSLWTTGRKMIPMAKQDLTVSVGIGVAMIVAGAIAYWPLDVPAGAVSVTLGAVLLLWQALGRTVFAGPAGARPAPAGA</sequence>
<evidence type="ECO:0000313" key="3">
    <source>
        <dbReference type="Proteomes" id="UP000676853"/>
    </source>
</evidence>
<name>A0ABS5NHX0_TSUPA</name>
<keyword evidence="1" id="KW-0812">Transmembrane</keyword>
<keyword evidence="1" id="KW-1133">Transmembrane helix</keyword>
<evidence type="ECO:0000256" key="1">
    <source>
        <dbReference type="SAM" id="Phobius"/>
    </source>
</evidence>
<keyword evidence="3" id="KW-1185">Reference proteome</keyword>
<proteinExistence type="predicted"/>
<feature type="transmembrane region" description="Helical" evidence="1">
    <location>
        <begin position="32"/>
        <end position="51"/>
    </location>
</feature>
<reference evidence="2 3" key="1">
    <citation type="submission" date="2021-04" db="EMBL/GenBank/DDBJ databases">
        <title>Whole genome sequence analysis of a thiophenic sulfur metabolizing bacteria.</title>
        <authorList>
            <person name="Akhtar N."/>
            <person name="Akram J."/>
            <person name="Aslam A."/>
        </authorList>
    </citation>
    <scope>NUCLEOTIDE SEQUENCE [LARGE SCALE GENOMIC DNA]</scope>
    <source>
        <strain evidence="2 3">3OW</strain>
    </source>
</reference>
<evidence type="ECO:0000313" key="2">
    <source>
        <dbReference type="EMBL" id="MBS4103630.1"/>
    </source>
</evidence>